<sequence length="192" mass="21601">TTIEFQMEQYCDLTQIGGLLDSKTYGIAMPPNSPYRTAISGAVLRLQEAGKLKDMKKKWWSHWKNNNSQCEHVTSSDQPSNELGIENVGGVFIVLISGLVIAFFVSIIEFLWNVRKVAVVEKITPTEALLSEMKFVFQCHKTTKAVKRASSTRSNSFRGSFLSLNIFDTFNSKERSIPKNPPMAGWAPELHQ</sequence>
<dbReference type="EMBL" id="GEDC01026169">
    <property type="protein sequence ID" value="JAS11129.1"/>
    <property type="molecule type" value="Transcribed_RNA"/>
</dbReference>
<dbReference type="AlphaFoldDB" id="A0A1B6CCI4"/>
<dbReference type="Gene3D" id="3.40.190.10">
    <property type="entry name" value="Periplasmic binding protein-like II"/>
    <property type="match status" value="2"/>
</dbReference>
<accession>A0A1B6CCI4</accession>
<reference evidence="2" key="1">
    <citation type="submission" date="2015-12" db="EMBL/GenBank/DDBJ databases">
        <title>De novo transcriptome assembly of four potential Pierce s Disease insect vectors from Arizona vineyards.</title>
        <authorList>
            <person name="Tassone E.E."/>
        </authorList>
    </citation>
    <scope>NUCLEOTIDE SEQUENCE</scope>
</reference>
<feature type="non-terminal residue" evidence="2">
    <location>
        <position position="1"/>
    </location>
</feature>
<organism evidence="2">
    <name type="scientific">Clastoptera arizonana</name>
    <name type="common">Arizona spittle bug</name>
    <dbReference type="NCBI Taxonomy" id="38151"/>
    <lineage>
        <taxon>Eukaryota</taxon>
        <taxon>Metazoa</taxon>
        <taxon>Ecdysozoa</taxon>
        <taxon>Arthropoda</taxon>
        <taxon>Hexapoda</taxon>
        <taxon>Insecta</taxon>
        <taxon>Pterygota</taxon>
        <taxon>Neoptera</taxon>
        <taxon>Paraneoptera</taxon>
        <taxon>Hemiptera</taxon>
        <taxon>Auchenorrhyncha</taxon>
        <taxon>Cercopoidea</taxon>
        <taxon>Clastopteridae</taxon>
        <taxon>Clastoptera</taxon>
    </lineage>
</organism>
<gene>
    <name evidence="2" type="ORF">g.45764</name>
</gene>
<dbReference type="InterPro" id="IPR015683">
    <property type="entry name" value="Ionotropic_Glu_rcpt"/>
</dbReference>
<protein>
    <recommendedName>
        <fullName evidence="3">Ionotropic glutamate receptor C-terminal domain-containing protein</fullName>
    </recommendedName>
</protein>
<evidence type="ECO:0000313" key="2">
    <source>
        <dbReference type="EMBL" id="JAS11129.1"/>
    </source>
</evidence>
<dbReference type="SUPFAM" id="SSF53850">
    <property type="entry name" value="Periplasmic binding protein-like II"/>
    <property type="match status" value="1"/>
</dbReference>
<name>A0A1B6CCI4_9HEMI</name>
<keyword evidence="1" id="KW-0812">Transmembrane</keyword>
<dbReference type="PANTHER" id="PTHR18966">
    <property type="entry name" value="IONOTROPIC GLUTAMATE RECEPTOR"/>
    <property type="match status" value="1"/>
</dbReference>
<proteinExistence type="predicted"/>
<keyword evidence="1" id="KW-1133">Transmembrane helix</keyword>
<feature type="transmembrane region" description="Helical" evidence="1">
    <location>
        <begin position="88"/>
        <end position="112"/>
    </location>
</feature>
<evidence type="ECO:0008006" key="3">
    <source>
        <dbReference type="Google" id="ProtNLM"/>
    </source>
</evidence>
<evidence type="ECO:0000256" key="1">
    <source>
        <dbReference type="SAM" id="Phobius"/>
    </source>
</evidence>
<keyword evidence="1" id="KW-0472">Membrane</keyword>